<organism evidence="1">
    <name type="scientific">Brucella pituitosa</name>
    <dbReference type="NCBI Taxonomy" id="571256"/>
    <lineage>
        <taxon>Bacteria</taxon>
        <taxon>Pseudomonadati</taxon>
        <taxon>Pseudomonadota</taxon>
        <taxon>Alphaproteobacteria</taxon>
        <taxon>Hyphomicrobiales</taxon>
        <taxon>Brucellaceae</taxon>
        <taxon>Brucella/Ochrobactrum group</taxon>
        <taxon>Brucella</taxon>
    </lineage>
</organism>
<evidence type="ECO:0000313" key="1">
    <source>
        <dbReference type="EMBL" id="KAB0566140.1"/>
    </source>
</evidence>
<sequence length="355" mass="38484">MDVRSITIEMVRSYAQACADAHACIERLRTSGYDLLVIPSRGASPFVDGARSYAHALRDEKYADFDPAAPRIKPIEELYVPFTADIADDFPISSLVIRRYWSRVVAAMIRRDAHDPALQFHLFLRSLSGALAMGSTNIEGGGSGRFIFIDTVVSGRAVCEIAAAFAEQGVTQCHYILVIDEAGCRLKAEYRQKINALVAAGMATKILVDRIFTEDEGPAMSGIWTVTFPALMLQAQNMIEGLEDAVGAGLYYHEVAKRQDKSNSAITTSNGILGTMLFAAVRGCDDSAARFLDKFQDHVSGSGLQAQNVTKRIAGPLVRANLPTVSDTIVSGSHVLRAQMSDGDAQKIVASFLDE</sequence>
<reference evidence="1" key="1">
    <citation type="submission" date="2019-09" db="EMBL/GenBank/DDBJ databases">
        <title>Draft genome sequences of 48 bacterial type strains from the CCUG.</title>
        <authorList>
            <person name="Tunovic T."/>
            <person name="Pineiro-Iglesias B."/>
            <person name="Unosson C."/>
            <person name="Inganas E."/>
            <person name="Ohlen M."/>
            <person name="Cardew S."/>
            <person name="Jensie-Markopoulos S."/>
            <person name="Salva-Serra F."/>
            <person name="Jaen-Luchoro D."/>
            <person name="Karlsson R."/>
            <person name="Svensson-Stadler L."/>
            <person name="Chun J."/>
            <person name="Moore E."/>
        </authorList>
    </citation>
    <scope>NUCLEOTIDE SEQUENCE</scope>
    <source>
        <strain evidence="1">CCUG 50899</strain>
    </source>
</reference>
<name>A0A643ETL2_9HYPH</name>
<dbReference type="EMBL" id="VZPE01000014">
    <property type="protein sequence ID" value="KAB0566140.1"/>
    <property type="molecule type" value="Genomic_DNA"/>
</dbReference>
<gene>
    <name evidence="1" type="ORF">F7Q93_22120</name>
</gene>
<accession>A0A643ETL2</accession>
<proteinExistence type="predicted"/>
<protein>
    <submittedName>
        <fullName evidence="1">Uncharacterized protein</fullName>
    </submittedName>
</protein>
<dbReference type="RefSeq" id="WP_151081340.1">
    <property type="nucleotide sequence ID" value="NZ_JBHEEN010000016.1"/>
</dbReference>
<dbReference type="AlphaFoldDB" id="A0A643ETL2"/>
<comment type="caution">
    <text evidence="1">The sequence shown here is derived from an EMBL/GenBank/DDBJ whole genome shotgun (WGS) entry which is preliminary data.</text>
</comment>